<dbReference type="EC" id="2.7.11.1" evidence="2"/>
<dbReference type="Gene3D" id="3.30.200.20">
    <property type="entry name" value="Phosphorylase Kinase, domain 1"/>
    <property type="match status" value="1"/>
</dbReference>
<evidence type="ECO:0000256" key="5">
    <source>
        <dbReference type="ARBA" id="ARBA00022741"/>
    </source>
</evidence>
<protein>
    <recommendedName>
        <fullName evidence="2">non-specific serine/threonine protein kinase</fullName>
        <ecNumber evidence="2">2.7.11.1</ecNumber>
    </recommendedName>
</protein>
<evidence type="ECO:0000256" key="3">
    <source>
        <dbReference type="ARBA" id="ARBA00022527"/>
    </source>
</evidence>
<dbReference type="GO" id="GO:0035556">
    <property type="term" value="P:intracellular signal transduction"/>
    <property type="evidence" value="ECO:0007669"/>
    <property type="project" value="TreeGrafter"/>
</dbReference>
<evidence type="ECO:0000256" key="11">
    <source>
        <dbReference type="SAM" id="MobiDB-lite"/>
    </source>
</evidence>
<dbReference type="SUPFAM" id="SSF56112">
    <property type="entry name" value="Protein kinase-like (PK-like)"/>
    <property type="match status" value="1"/>
</dbReference>
<feature type="compositionally biased region" description="Low complexity" evidence="11">
    <location>
        <begin position="204"/>
        <end position="214"/>
    </location>
</feature>
<keyword evidence="6 13" id="KW-0418">Kinase</keyword>
<reference evidence="13 14" key="1">
    <citation type="journal article" date="2018" name="Plant J.">
        <title>Genome sequences of Chlorella sorokiniana UTEX 1602 and Micractinium conductrix SAG 241.80: implications to maltose excretion by a green alga.</title>
        <authorList>
            <person name="Arriola M.B."/>
            <person name="Velmurugan N."/>
            <person name="Zhang Y."/>
            <person name="Plunkett M.H."/>
            <person name="Hondzo H."/>
            <person name="Barney B.M."/>
        </authorList>
    </citation>
    <scope>NUCLEOTIDE SEQUENCE [LARGE SCALE GENOMIC DNA]</scope>
    <source>
        <strain evidence="13 14">SAG 241.80</strain>
    </source>
</reference>
<dbReference type="Gene3D" id="1.10.510.10">
    <property type="entry name" value="Transferase(Phosphotransferase) domain 1"/>
    <property type="match status" value="2"/>
</dbReference>
<dbReference type="Pfam" id="PF00069">
    <property type="entry name" value="Pkinase"/>
    <property type="match status" value="2"/>
</dbReference>
<dbReference type="STRING" id="554055.A0A2P6VI76"/>
<keyword evidence="7 10" id="KW-0067">ATP-binding</keyword>
<evidence type="ECO:0000313" key="14">
    <source>
        <dbReference type="Proteomes" id="UP000239649"/>
    </source>
</evidence>
<evidence type="ECO:0000256" key="6">
    <source>
        <dbReference type="ARBA" id="ARBA00022777"/>
    </source>
</evidence>
<dbReference type="InterPro" id="IPR011009">
    <property type="entry name" value="Kinase-like_dom_sf"/>
</dbReference>
<keyword evidence="5 10" id="KW-0547">Nucleotide-binding</keyword>
<evidence type="ECO:0000256" key="9">
    <source>
        <dbReference type="ARBA" id="ARBA00048679"/>
    </source>
</evidence>
<gene>
    <name evidence="13" type="ORF">C2E20_3031</name>
</gene>
<dbReference type="InterPro" id="IPR050236">
    <property type="entry name" value="Ser_Thr_kinase_AGC"/>
</dbReference>
<keyword evidence="3" id="KW-0723">Serine/threonine-protein kinase</keyword>
<dbReference type="SMART" id="SM00220">
    <property type="entry name" value="S_TKc"/>
    <property type="match status" value="1"/>
</dbReference>
<dbReference type="PROSITE" id="PS00107">
    <property type="entry name" value="PROTEIN_KINASE_ATP"/>
    <property type="match status" value="1"/>
</dbReference>
<dbReference type="AlphaFoldDB" id="A0A2P6VI76"/>
<comment type="catalytic activity">
    <reaction evidence="8">
        <text>L-threonyl-[protein] + ATP = O-phospho-L-threonyl-[protein] + ADP + H(+)</text>
        <dbReference type="Rhea" id="RHEA:46608"/>
        <dbReference type="Rhea" id="RHEA-COMP:11060"/>
        <dbReference type="Rhea" id="RHEA-COMP:11605"/>
        <dbReference type="ChEBI" id="CHEBI:15378"/>
        <dbReference type="ChEBI" id="CHEBI:30013"/>
        <dbReference type="ChEBI" id="CHEBI:30616"/>
        <dbReference type="ChEBI" id="CHEBI:61977"/>
        <dbReference type="ChEBI" id="CHEBI:456216"/>
        <dbReference type="EC" id="2.7.11.1"/>
    </reaction>
</comment>
<dbReference type="PROSITE" id="PS50011">
    <property type="entry name" value="PROTEIN_KINASE_DOM"/>
    <property type="match status" value="1"/>
</dbReference>
<dbReference type="PANTHER" id="PTHR24356">
    <property type="entry name" value="SERINE/THREONINE-PROTEIN KINASE"/>
    <property type="match status" value="1"/>
</dbReference>
<feature type="domain" description="Protein kinase" evidence="12">
    <location>
        <begin position="25"/>
        <end position="350"/>
    </location>
</feature>
<name>A0A2P6VI76_9CHLO</name>
<dbReference type="GO" id="GO:0005524">
    <property type="term" value="F:ATP binding"/>
    <property type="evidence" value="ECO:0007669"/>
    <property type="project" value="UniProtKB-UniRule"/>
</dbReference>
<evidence type="ECO:0000256" key="7">
    <source>
        <dbReference type="ARBA" id="ARBA00022840"/>
    </source>
</evidence>
<dbReference type="OrthoDB" id="347657at2759"/>
<organism evidence="13 14">
    <name type="scientific">Micractinium conductrix</name>
    <dbReference type="NCBI Taxonomy" id="554055"/>
    <lineage>
        <taxon>Eukaryota</taxon>
        <taxon>Viridiplantae</taxon>
        <taxon>Chlorophyta</taxon>
        <taxon>core chlorophytes</taxon>
        <taxon>Trebouxiophyceae</taxon>
        <taxon>Chlorellales</taxon>
        <taxon>Chlorellaceae</taxon>
        <taxon>Chlorella clade</taxon>
        <taxon>Micractinium</taxon>
    </lineage>
</organism>
<dbReference type="Proteomes" id="UP000239649">
    <property type="component" value="Unassembled WGS sequence"/>
</dbReference>
<dbReference type="GO" id="GO:0004674">
    <property type="term" value="F:protein serine/threonine kinase activity"/>
    <property type="evidence" value="ECO:0007669"/>
    <property type="project" value="UniProtKB-KW"/>
</dbReference>
<accession>A0A2P6VI76</accession>
<comment type="similarity">
    <text evidence="1">Belongs to the protein kinase superfamily. AGC Ser/Thr protein kinase family. PDPK1 subfamily.</text>
</comment>
<evidence type="ECO:0000313" key="13">
    <source>
        <dbReference type="EMBL" id="PSC73799.1"/>
    </source>
</evidence>
<evidence type="ECO:0000256" key="2">
    <source>
        <dbReference type="ARBA" id="ARBA00012513"/>
    </source>
</evidence>
<sequence>MCGAGEPASEAEPKAPRMQVALADFELLRRIGDGSYSHVVLARHRSTGREYALKVIDKAYILRHKVVDYIRKERVLLDALDHPGIARLFFTFQDAYSLYLGLEHCPNGELYDQIRLRGCLDADAARFYTAQIPENLLLDAEGHLKLIDFGSAKQLAAEGVVPPAAAAPAAAAAAAITDSKADGSGSGAEGGAAAAPPSGGGSGAAEAGEQQAAGGSSGGGEQAGAGEQAEAEAAAEEAAAASPEEGSKRMVSLVGTADYVSPEILNNRPVTCAADLWALGCVLYQMLVGRPPFKTPSEYLTFQKILEADYEMPEDLPAAAADLIRRLLVLEPSERIGSADLSELRAHPFFEGVDWAAPRSAEPPEFLLDPMDAALSSADSSFDWELQSLASALPRTHDGDELGLE</sequence>
<evidence type="ECO:0000256" key="10">
    <source>
        <dbReference type="PROSITE-ProRule" id="PRU10141"/>
    </source>
</evidence>
<feature type="binding site" evidence="10">
    <location>
        <position position="54"/>
    </location>
    <ligand>
        <name>ATP</name>
        <dbReference type="ChEBI" id="CHEBI:30616"/>
    </ligand>
</feature>
<dbReference type="InterPro" id="IPR017441">
    <property type="entry name" value="Protein_kinase_ATP_BS"/>
</dbReference>
<proteinExistence type="inferred from homology"/>
<evidence type="ECO:0000256" key="8">
    <source>
        <dbReference type="ARBA" id="ARBA00047899"/>
    </source>
</evidence>
<dbReference type="PANTHER" id="PTHR24356:SF163">
    <property type="entry name" value="3-PHOSPHOINOSITIDE-DEPENDENT PROTEIN KINASE 1-RELATED"/>
    <property type="match status" value="1"/>
</dbReference>
<keyword evidence="14" id="KW-1185">Reference proteome</keyword>
<evidence type="ECO:0000259" key="12">
    <source>
        <dbReference type="PROSITE" id="PS50011"/>
    </source>
</evidence>
<evidence type="ECO:0000256" key="4">
    <source>
        <dbReference type="ARBA" id="ARBA00022679"/>
    </source>
</evidence>
<dbReference type="FunFam" id="3.30.200.20:FF:000191">
    <property type="entry name" value="3-phosphoinositide-dependent protein kinase 2-like"/>
    <property type="match status" value="1"/>
</dbReference>
<keyword evidence="4" id="KW-0808">Transferase</keyword>
<evidence type="ECO:0000256" key="1">
    <source>
        <dbReference type="ARBA" id="ARBA00010006"/>
    </source>
</evidence>
<dbReference type="InterPro" id="IPR000719">
    <property type="entry name" value="Prot_kinase_dom"/>
</dbReference>
<comment type="catalytic activity">
    <reaction evidence="9">
        <text>L-seryl-[protein] + ATP = O-phospho-L-seryl-[protein] + ADP + H(+)</text>
        <dbReference type="Rhea" id="RHEA:17989"/>
        <dbReference type="Rhea" id="RHEA-COMP:9863"/>
        <dbReference type="Rhea" id="RHEA-COMP:11604"/>
        <dbReference type="ChEBI" id="CHEBI:15378"/>
        <dbReference type="ChEBI" id="CHEBI:29999"/>
        <dbReference type="ChEBI" id="CHEBI:30616"/>
        <dbReference type="ChEBI" id="CHEBI:83421"/>
        <dbReference type="ChEBI" id="CHEBI:456216"/>
        <dbReference type="EC" id="2.7.11.1"/>
    </reaction>
</comment>
<comment type="caution">
    <text evidence="13">The sequence shown here is derived from an EMBL/GenBank/DDBJ whole genome shotgun (WGS) entry which is preliminary data.</text>
</comment>
<feature type="region of interest" description="Disordered" evidence="11">
    <location>
        <begin position="180"/>
        <end position="247"/>
    </location>
</feature>
<dbReference type="EMBL" id="LHPF02000006">
    <property type="protein sequence ID" value="PSC73799.1"/>
    <property type="molecule type" value="Genomic_DNA"/>
</dbReference>